<dbReference type="OrthoDB" id="5418203at2759"/>
<comment type="caution">
    <text evidence="2">The sequence shown here is derived from an EMBL/GenBank/DDBJ whole genome shotgun (WGS) entry which is preliminary data.</text>
</comment>
<name>A0A834G3P3_RHOSS</name>
<dbReference type="AlphaFoldDB" id="A0A834G3P3"/>
<evidence type="ECO:0000256" key="1">
    <source>
        <dbReference type="SAM" id="MobiDB-lite"/>
    </source>
</evidence>
<organism evidence="2 3">
    <name type="scientific">Rhododendron simsii</name>
    <name type="common">Sims's rhododendron</name>
    <dbReference type="NCBI Taxonomy" id="118357"/>
    <lineage>
        <taxon>Eukaryota</taxon>
        <taxon>Viridiplantae</taxon>
        <taxon>Streptophyta</taxon>
        <taxon>Embryophyta</taxon>
        <taxon>Tracheophyta</taxon>
        <taxon>Spermatophyta</taxon>
        <taxon>Magnoliopsida</taxon>
        <taxon>eudicotyledons</taxon>
        <taxon>Gunneridae</taxon>
        <taxon>Pentapetalae</taxon>
        <taxon>asterids</taxon>
        <taxon>Ericales</taxon>
        <taxon>Ericaceae</taxon>
        <taxon>Ericoideae</taxon>
        <taxon>Rhodoreae</taxon>
        <taxon>Rhododendron</taxon>
    </lineage>
</organism>
<dbReference type="PANTHER" id="PTHR21678:SF0">
    <property type="entry name" value="C3H1-TYPE DOMAIN-CONTAINING PROTEIN"/>
    <property type="match status" value="1"/>
</dbReference>
<reference evidence="2" key="1">
    <citation type="submission" date="2019-11" db="EMBL/GenBank/DDBJ databases">
        <authorList>
            <person name="Liu Y."/>
            <person name="Hou J."/>
            <person name="Li T.-Q."/>
            <person name="Guan C.-H."/>
            <person name="Wu X."/>
            <person name="Wu H.-Z."/>
            <person name="Ling F."/>
            <person name="Zhang R."/>
            <person name="Shi X.-G."/>
            <person name="Ren J.-P."/>
            <person name="Chen E.-F."/>
            <person name="Sun J.-M."/>
        </authorList>
    </citation>
    <scope>NUCLEOTIDE SEQUENCE</scope>
    <source>
        <strain evidence="2">Adult_tree_wgs_1</strain>
        <tissue evidence="2">Leaves</tissue>
    </source>
</reference>
<dbReference type="InterPro" id="IPR039884">
    <property type="entry name" value="R3HC1/R3HCL"/>
</dbReference>
<dbReference type="Proteomes" id="UP000626092">
    <property type="component" value="Unassembled WGS sequence"/>
</dbReference>
<dbReference type="PANTHER" id="PTHR21678">
    <property type="entry name" value="GROWTH INHIBITION AND DIFFERENTIATION RELATED PROTEIN 88"/>
    <property type="match status" value="1"/>
</dbReference>
<keyword evidence="3" id="KW-1185">Reference proteome</keyword>
<proteinExistence type="predicted"/>
<evidence type="ECO:0000313" key="3">
    <source>
        <dbReference type="Proteomes" id="UP000626092"/>
    </source>
</evidence>
<feature type="compositionally biased region" description="Basic and acidic residues" evidence="1">
    <location>
        <begin position="427"/>
        <end position="438"/>
    </location>
</feature>
<sequence>MEGEESSNWSETVEDLLDQGEVDKAISRLESVVSELQTLTNPSQSDHLQLSSALFDLAKLYSAEDFSLKADEARSRALLFRDHSLSPPRDLKTAKKDLGKDSVALYDVSASDVPLDEDGNCGKSSTLPEDGVPCKECPDDDWEAIADRAPEELLPLQGLPEVSKLSLENTKIQAPKRRGRGKFSYTTHGLYGDQQSNGFVDYSENEAVCNSSEGDTQERNSALDSILTCDNLMRVGLGLVAGAGYSVLNLLRSWKASLGGGRSGWCSSMSYVVSLERESLTFEDVDGDELSAIGAILICGALSLLHKVKYGTRHVLVLADFPPSTRTGDLEMLLENFKDRGFVIRWVNDTVALAVFRTPPIALEALNNIQCAFTVRVLNEDDMLLRSIAPRDLEPPRQRPKTSTRTAQRLIAQGMGIKLPSTNFGSRELRKQEEDRKNRIVSRQSMRDDAWGDDMS</sequence>
<gene>
    <name evidence="2" type="ORF">RHSIM_Rhsim13G0196500</name>
</gene>
<dbReference type="InterPro" id="IPR012677">
    <property type="entry name" value="Nucleotide-bd_a/b_plait_sf"/>
</dbReference>
<protein>
    <submittedName>
        <fullName evidence="2">Uncharacterized protein</fullName>
    </submittedName>
</protein>
<dbReference type="EMBL" id="WJXA01000013">
    <property type="protein sequence ID" value="KAF7120931.1"/>
    <property type="molecule type" value="Genomic_DNA"/>
</dbReference>
<feature type="region of interest" description="Disordered" evidence="1">
    <location>
        <begin position="418"/>
        <end position="456"/>
    </location>
</feature>
<accession>A0A834G3P3</accession>
<dbReference type="Gene3D" id="3.30.70.330">
    <property type="match status" value="1"/>
</dbReference>
<evidence type="ECO:0000313" key="2">
    <source>
        <dbReference type="EMBL" id="KAF7120931.1"/>
    </source>
</evidence>